<proteinExistence type="predicted"/>
<organism evidence="3 4">
    <name type="scientific">Bemisia tabaci</name>
    <name type="common">Sweetpotato whitefly</name>
    <name type="synonym">Aleurodes tabaci</name>
    <dbReference type="NCBI Taxonomy" id="7038"/>
    <lineage>
        <taxon>Eukaryota</taxon>
        <taxon>Metazoa</taxon>
        <taxon>Ecdysozoa</taxon>
        <taxon>Arthropoda</taxon>
        <taxon>Hexapoda</taxon>
        <taxon>Insecta</taxon>
        <taxon>Pterygota</taxon>
        <taxon>Neoptera</taxon>
        <taxon>Paraneoptera</taxon>
        <taxon>Hemiptera</taxon>
        <taxon>Sternorrhyncha</taxon>
        <taxon>Aleyrodoidea</taxon>
        <taxon>Aleyrodidae</taxon>
        <taxon>Aleyrodinae</taxon>
        <taxon>Bemisia</taxon>
    </lineage>
</organism>
<dbReference type="PROSITE" id="PS50982">
    <property type="entry name" value="MBD"/>
    <property type="match status" value="1"/>
</dbReference>
<dbReference type="Gene3D" id="3.30.890.10">
    <property type="entry name" value="Methyl-cpg-binding Protein 2, Chain A"/>
    <property type="match status" value="1"/>
</dbReference>
<feature type="compositionally biased region" description="Basic and acidic residues" evidence="1">
    <location>
        <begin position="907"/>
        <end position="926"/>
    </location>
</feature>
<accession>A0A9P0F965</accession>
<dbReference type="PANTHER" id="PTHR15739:SF5">
    <property type="entry name" value="LD23158P"/>
    <property type="match status" value="1"/>
</dbReference>
<sequence>MDESKPSPAPVSLKRSRLGPNLKTLKVLRPVVPNGNGLSTSNEKKIEEAPENSSSVDKDKASMSVRNKEICRLHMEETNSINNAQNPDAKGDKSESNDLNKSDTSAADVVVKKEPSDPHPEENNSNSTVENSCSATEQNNSGESDSVANNCVSKVNSTSSEESSKTSEENGKLKPSDEASDDKVEKITNEEIVKAEIQEDSASSDASKLKDSSQSEAVKPVKEPSAKTEVSKPVKESPKAKVLKKEAAKTDVPKPADNKVKVEKDSVKSEEKAAPEVAINKTETKSEKDLSTKAKGKTEAEPAKRESARNKANARKGKLKDEESQSSGSEDFLGFDSEHTEKSMKAKKKFIESSEEKKVSSSRVPSTPVSTDTSKSENSFLEATPSSNKKMRKNIVDISDPRYLKPFEFGWRRELVYRATNEDGKRQGDIYYYTPSGKKVRSQREVSEHITDPELTADNFTFSKEPIGLNDSEKEIIRDAKMRMSKDFATPPPRAAMKTPKAKATATPPATPKTTPKVVIKTPTPSSGGLKVKFTGIKSGSTAAKSSVPKSRPAKVKKRKSSGSSELEMGMLPPMWSSPEAKNDDVSTARSWSPPTVSDSSKVEMDRSCSIYCPRAMGIIPSLQCHACQCLFHPECCGISPGRTILQYVCKKCQKNWNWKARTLASTMKSGNSITVSLPAPKSTLVSLSSSAPPKSLTTSTIAKTAKITSIVGGVTTWLPPSSTIQFSSSNVTTKAQKNPKSNTPSVPRPADSQSTAPPAQAVVEMNGKRFIVMPKQNVVSVSQPMPVSNPDDNPPPPVPVTAIQCFPRPPAQFMLPSSESLALAPISTPNLAAGGAFLPHSAPGLTPGAFLMSSQSTNPPGVLLVPCLPQQSALGEGMAVQPQYVLVNGAGVGGNLMFGNPLPQSSDDKENVGKKRSAERGDAKKGSPPSKRARVANNSDCGSTVLRGSAPVVTSGSAELSGSAAVVTTTTTDSSLAQLKPSHYFMMNLAAGYSTLMHIFRYLNLKELLVASRVCRLWHDVASKQHFWQTVRMKNTQVSDWKGFANALIKHETKHLDLRKMLVGTKTEEVKNNWLEFYNVIGQVKSLKRIELCRCLSSVIENLAKHVPHIEALTATSIKNTSLNLEPLAAITNLTELRLKGMSGIELSFNHLSNLTTLKLLSITGIKNLDSEASQSIGSLVNLEQLEIGDCNNIHQVTVTEALPKLINLKRLRLEKGQNSVPLIIQLIESASQLPALEILELINFDVKPGFEEALKKCTNIKSLLMIPTYITQSATTNHIVMVGVSHLKQTLKNFVWGLTLELLRVTDLFIDQCETAKNSPAQSPTSNGSNASKKGKGDSIPILKPLIDTLEEGRYLKEPIQIPSTGPSKVDILPIPKLRKVLSQILPTTEIKILKIPFNQTWRQTLV</sequence>
<evidence type="ECO:0000256" key="1">
    <source>
        <dbReference type="SAM" id="MobiDB-lite"/>
    </source>
</evidence>
<gene>
    <name evidence="3" type="ORF">BEMITA_LOCUS11732</name>
</gene>
<feature type="compositionally biased region" description="Basic and acidic residues" evidence="1">
    <location>
        <begin position="89"/>
        <end position="101"/>
    </location>
</feature>
<feature type="domain" description="MBD" evidence="2">
    <location>
        <begin position="397"/>
        <end position="467"/>
    </location>
</feature>
<feature type="compositionally biased region" description="Basic and acidic residues" evidence="1">
    <location>
        <begin position="207"/>
        <end position="274"/>
    </location>
</feature>
<feature type="compositionally biased region" description="Polar residues" evidence="1">
    <location>
        <begin position="729"/>
        <end position="758"/>
    </location>
</feature>
<feature type="compositionally biased region" description="Polar residues" evidence="1">
    <location>
        <begin position="135"/>
        <end position="151"/>
    </location>
</feature>
<feature type="compositionally biased region" description="Basic residues" evidence="1">
    <location>
        <begin position="552"/>
        <end position="561"/>
    </location>
</feature>
<dbReference type="Gene3D" id="1.20.1280.50">
    <property type="match status" value="1"/>
</dbReference>
<feature type="compositionally biased region" description="Basic and acidic residues" evidence="1">
    <location>
        <begin position="162"/>
        <end position="197"/>
    </location>
</feature>
<dbReference type="SMART" id="SM00256">
    <property type="entry name" value="FBOX"/>
    <property type="match status" value="1"/>
</dbReference>
<dbReference type="InterPro" id="IPR001810">
    <property type="entry name" value="F-box_dom"/>
</dbReference>
<feature type="compositionally biased region" description="Polar residues" evidence="1">
    <location>
        <begin position="377"/>
        <end position="388"/>
    </location>
</feature>
<evidence type="ECO:0000313" key="4">
    <source>
        <dbReference type="Proteomes" id="UP001152759"/>
    </source>
</evidence>
<feature type="region of interest" description="Disordered" evidence="1">
    <location>
        <begin position="539"/>
        <end position="599"/>
    </location>
</feature>
<dbReference type="Pfam" id="PF12937">
    <property type="entry name" value="F-box-like"/>
    <property type="match status" value="1"/>
</dbReference>
<dbReference type="Proteomes" id="UP001152759">
    <property type="component" value="Chromosome 7"/>
</dbReference>
<feature type="compositionally biased region" description="Low complexity" evidence="1">
    <location>
        <begin position="123"/>
        <end position="134"/>
    </location>
</feature>
<feature type="compositionally biased region" description="Basic and acidic residues" evidence="1">
    <location>
        <begin position="110"/>
        <end position="122"/>
    </location>
</feature>
<dbReference type="CDD" id="cd00122">
    <property type="entry name" value="MBD"/>
    <property type="match status" value="1"/>
</dbReference>
<name>A0A9P0F965_BEMTA</name>
<feature type="compositionally biased region" description="Low complexity" evidence="1">
    <location>
        <begin position="152"/>
        <end position="161"/>
    </location>
</feature>
<dbReference type="SUPFAM" id="SSF54171">
    <property type="entry name" value="DNA-binding domain"/>
    <property type="match status" value="1"/>
</dbReference>
<feature type="region of interest" description="Disordered" evidence="1">
    <location>
        <begin position="899"/>
        <end position="943"/>
    </location>
</feature>
<dbReference type="SMART" id="SM00391">
    <property type="entry name" value="MBD"/>
    <property type="match status" value="1"/>
</dbReference>
<feature type="compositionally biased region" description="Basic and acidic residues" evidence="1">
    <location>
        <begin position="336"/>
        <end position="359"/>
    </location>
</feature>
<keyword evidence="4" id="KW-1185">Reference proteome</keyword>
<feature type="region of interest" description="Disordered" evidence="1">
    <location>
        <begin position="1319"/>
        <end position="1342"/>
    </location>
</feature>
<feature type="compositionally biased region" description="Low complexity" evidence="1">
    <location>
        <begin position="361"/>
        <end position="373"/>
    </location>
</feature>
<evidence type="ECO:0000313" key="3">
    <source>
        <dbReference type="EMBL" id="CAH0393312.1"/>
    </source>
</evidence>
<dbReference type="Pfam" id="PF01429">
    <property type="entry name" value="MBD"/>
    <property type="match status" value="1"/>
</dbReference>
<feature type="compositionally biased region" description="Low complexity" evidence="1">
    <location>
        <begin position="495"/>
        <end position="524"/>
    </location>
</feature>
<dbReference type="InterPro" id="IPR001739">
    <property type="entry name" value="Methyl_CpG_DNA-bd"/>
</dbReference>
<dbReference type="InterPro" id="IPR016177">
    <property type="entry name" value="DNA-bd_dom_sf"/>
</dbReference>
<feature type="compositionally biased region" description="Basic and acidic residues" evidence="1">
    <location>
        <begin position="282"/>
        <end position="309"/>
    </location>
</feature>
<dbReference type="Gene3D" id="3.80.10.10">
    <property type="entry name" value="Ribonuclease Inhibitor"/>
    <property type="match status" value="1"/>
</dbReference>
<evidence type="ECO:0000259" key="2">
    <source>
        <dbReference type="PROSITE" id="PS50982"/>
    </source>
</evidence>
<feature type="region of interest" description="Disordered" evidence="1">
    <location>
        <begin position="1"/>
        <end position="389"/>
    </location>
</feature>
<feature type="region of interest" description="Disordered" evidence="1">
    <location>
        <begin position="484"/>
        <end position="524"/>
    </location>
</feature>
<dbReference type="SUPFAM" id="SSF52047">
    <property type="entry name" value="RNI-like"/>
    <property type="match status" value="1"/>
</dbReference>
<feature type="region of interest" description="Disordered" evidence="1">
    <location>
        <begin position="729"/>
        <end position="760"/>
    </location>
</feature>
<dbReference type="InterPro" id="IPR052283">
    <property type="entry name" value="GenomicStab_NeuMorph_Reg"/>
</dbReference>
<dbReference type="EMBL" id="OU963868">
    <property type="protein sequence ID" value="CAH0393312.1"/>
    <property type="molecule type" value="Genomic_DNA"/>
</dbReference>
<feature type="compositionally biased region" description="Polar residues" evidence="1">
    <location>
        <begin position="1319"/>
        <end position="1334"/>
    </location>
</feature>
<feature type="compositionally biased region" description="Polar residues" evidence="1">
    <location>
        <begin position="539"/>
        <end position="549"/>
    </location>
</feature>
<feature type="compositionally biased region" description="Polar residues" evidence="1">
    <location>
        <begin position="588"/>
        <end position="599"/>
    </location>
</feature>
<dbReference type="KEGG" id="btab:109032052"/>
<protein>
    <recommendedName>
        <fullName evidence="2">MBD domain-containing protein</fullName>
    </recommendedName>
</protein>
<feature type="compositionally biased region" description="Basic and acidic residues" evidence="1">
    <location>
        <begin position="56"/>
        <end position="77"/>
    </location>
</feature>
<dbReference type="GO" id="GO:0003677">
    <property type="term" value="F:DNA binding"/>
    <property type="evidence" value="ECO:0007669"/>
    <property type="project" value="InterPro"/>
</dbReference>
<reference evidence="3" key="1">
    <citation type="submission" date="2021-12" db="EMBL/GenBank/DDBJ databases">
        <authorList>
            <person name="King R."/>
        </authorList>
    </citation>
    <scope>NUCLEOTIDE SEQUENCE</scope>
</reference>
<dbReference type="PANTHER" id="PTHR15739">
    <property type="entry name" value="ZINC FINGER PROTEIN"/>
    <property type="match status" value="1"/>
</dbReference>
<dbReference type="InterPro" id="IPR032675">
    <property type="entry name" value="LRR_dom_sf"/>
</dbReference>